<feature type="transmembrane region" description="Helical" evidence="6">
    <location>
        <begin position="412"/>
        <end position="433"/>
    </location>
</feature>
<evidence type="ECO:0000256" key="6">
    <source>
        <dbReference type="SAM" id="Phobius"/>
    </source>
</evidence>
<reference evidence="8 9" key="1">
    <citation type="journal article" date="2014" name="Genome Announc.">
        <title>Draft genome sequence of the pathogenic fungus Scedosporium apiospermum.</title>
        <authorList>
            <person name="Vandeputte P."/>
            <person name="Ghamrawi S."/>
            <person name="Rechenmann M."/>
            <person name="Iltis A."/>
            <person name="Giraud S."/>
            <person name="Fleury M."/>
            <person name="Thornton C."/>
            <person name="Delhaes L."/>
            <person name="Meyer W."/>
            <person name="Papon N."/>
            <person name="Bouchara J.P."/>
        </authorList>
    </citation>
    <scope>NUCLEOTIDE SEQUENCE [LARGE SCALE GENOMIC DNA]</scope>
    <source>
        <strain evidence="8 9">IHEM 14462</strain>
    </source>
</reference>
<dbReference type="RefSeq" id="XP_016643425.1">
    <property type="nucleotide sequence ID" value="XM_016786823.1"/>
</dbReference>
<evidence type="ECO:0000259" key="7">
    <source>
        <dbReference type="PROSITE" id="PS50850"/>
    </source>
</evidence>
<gene>
    <name evidence="8" type="ORF">SAPIO_CDS4221</name>
</gene>
<organism evidence="8 9">
    <name type="scientific">Pseudallescheria apiosperma</name>
    <name type="common">Scedosporium apiospermum</name>
    <dbReference type="NCBI Taxonomy" id="563466"/>
    <lineage>
        <taxon>Eukaryota</taxon>
        <taxon>Fungi</taxon>
        <taxon>Dikarya</taxon>
        <taxon>Ascomycota</taxon>
        <taxon>Pezizomycotina</taxon>
        <taxon>Sordariomycetes</taxon>
        <taxon>Hypocreomycetidae</taxon>
        <taxon>Microascales</taxon>
        <taxon>Microascaceae</taxon>
        <taxon>Scedosporium</taxon>
    </lineage>
</organism>
<evidence type="ECO:0000256" key="1">
    <source>
        <dbReference type="ARBA" id="ARBA00004141"/>
    </source>
</evidence>
<dbReference type="PROSITE" id="PS50850">
    <property type="entry name" value="MFS"/>
    <property type="match status" value="1"/>
</dbReference>
<dbReference type="Gene3D" id="1.20.1250.20">
    <property type="entry name" value="MFS general substrate transporter like domains"/>
    <property type="match status" value="1"/>
</dbReference>
<sequence>MTLLKDIAGVGSCFNQKLLLTVTVLAVSQFNFGMENRAFDAIQAMDYFIQHFGETGPNGKKIIKSTWLSLFNGFGVVGFAVGVIVGKQLVSRLGRRATVQFMCVWTIICTTILMTSRNRHQMMAGRALNYLYMGMELAVIPLYQAEITPLRARGAMVATYNTSLALGMLVMSSICRGTSSIRGKASYLIPLGLFYLVPVIVLSFSFFIPESPRWLVLHDRHEEAFEVLKSIRAGKFTEEEIQEEFAAIRAIREIDSSNDAPAENFWNRWIRIFNSRHMKRTVIVLGTNFFLHGTGNAFSTKYGTIFFKSIGTVNPFTLTTINTVLTVITSIVTLFLVDSLGRRPLLLSGSFVQAAALLTMGGLGMAKRTTAVSGAIIATKMIFTVGYTAAWGQLSHTITAEVPAAEVRDTTYATGSFLAVATQAAVTFSLPYLLDEPYAGLGPKVGFIFGGLTAISVLFAFFFIPECKGKSLEEIDVLFNNNVPVRKFQDTKLVVESSGKEGGSAVEIELVEESKRRSTKC</sequence>
<dbReference type="GeneID" id="27723293"/>
<feature type="transmembrane region" description="Helical" evidence="6">
    <location>
        <begin position="344"/>
        <end position="365"/>
    </location>
</feature>
<dbReference type="Proteomes" id="UP000028545">
    <property type="component" value="Unassembled WGS sequence"/>
</dbReference>
<dbReference type="SUPFAM" id="SSF103473">
    <property type="entry name" value="MFS general substrate transporter"/>
    <property type="match status" value="1"/>
</dbReference>
<protein>
    <recommendedName>
        <fullName evidence="7">Major facilitator superfamily (MFS) profile domain-containing protein</fullName>
    </recommendedName>
</protein>
<dbReference type="PANTHER" id="PTHR48022">
    <property type="entry name" value="PLASTIDIC GLUCOSE TRANSPORTER 4"/>
    <property type="match status" value="1"/>
</dbReference>
<feature type="transmembrane region" description="Helical" evidence="6">
    <location>
        <begin position="371"/>
        <end position="391"/>
    </location>
</feature>
<feature type="domain" description="Major facilitator superfamily (MFS) profile" evidence="7">
    <location>
        <begin position="21"/>
        <end position="468"/>
    </location>
</feature>
<feature type="transmembrane region" description="Helical" evidence="6">
    <location>
        <begin position="127"/>
        <end position="145"/>
    </location>
</feature>
<dbReference type="VEuPathDB" id="FungiDB:SAPIO_CDS4221"/>
<evidence type="ECO:0000256" key="5">
    <source>
        <dbReference type="ARBA" id="ARBA00023136"/>
    </source>
</evidence>
<proteinExistence type="inferred from homology"/>
<keyword evidence="9" id="KW-1185">Reference proteome</keyword>
<comment type="subcellular location">
    <subcellularLocation>
        <location evidence="1">Membrane</location>
        <topology evidence="1">Multi-pass membrane protein</topology>
    </subcellularLocation>
</comment>
<comment type="similarity">
    <text evidence="2">Belongs to the major facilitator superfamily. Sugar transporter (TC 2.A.1.1) family.</text>
</comment>
<evidence type="ECO:0000313" key="9">
    <source>
        <dbReference type="Proteomes" id="UP000028545"/>
    </source>
</evidence>
<dbReference type="InterPro" id="IPR005828">
    <property type="entry name" value="MFS_sugar_transport-like"/>
</dbReference>
<keyword evidence="4 6" id="KW-1133">Transmembrane helix</keyword>
<dbReference type="GO" id="GO:0005351">
    <property type="term" value="F:carbohydrate:proton symporter activity"/>
    <property type="evidence" value="ECO:0007669"/>
    <property type="project" value="TreeGrafter"/>
</dbReference>
<dbReference type="Pfam" id="PF00083">
    <property type="entry name" value="Sugar_tr"/>
    <property type="match status" value="1"/>
</dbReference>
<keyword evidence="3 6" id="KW-0812">Transmembrane</keyword>
<dbReference type="OMA" id="NRWIRIF"/>
<dbReference type="EMBL" id="JOWA01000091">
    <property type="protein sequence ID" value="KEZ43626.1"/>
    <property type="molecule type" value="Genomic_DNA"/>
</dbReference>
<feature type="transmembrane region" description="Helical" evidence="6">
    <location>
        <begin position="67"/>
        <end position="85"/>
    </location>
</feature>
<feature type="transmembrane region" description="Helical" evidence="6">
    <location>
        <begin position="316"/>
        <end position="337"/>
    </location>
</feature>
<evidence type="ECO:0000256" key="2">
    <source>
        <dbReference type="ARBA" id="ARBA00010992"/>
    </source>
</evidence>
<name>A0A084G8G4_PSEDA</name>
<dbReference type="InterPro" id="IPR005829">
    <property type="entry name" value="Sugar_transporter_CS"/>
</dbReference>
<dbReference type="InterPro" id="IPR050360">
    <property type="entry name" value="MFS_Sugar_Transporters"/>
</dbReference>
<dbReference type="InterPro" id="IPR036259">
    <property type="entry name" value="MFS_trans_sf"/>
</dbReference>
<feature type="transmembrane region" description="Helical" evidence="6">
    <location>
        <begin position="97"/>
        <end position="115"/>
    </location>
</feature>
<dbReference type="PANTHER" id="PTHR48022:SF77">
    <property type="entry name" value="MAJOR FACILITATOR SUPERFAMILY (MFS) PROFILE DOMAIN-CONTAINING PROTEIN"/>
    <property type="match status" value="1"/>
</dbReference>
<feature type="transmembrane region" description="Helical" evidence="6">
    <location>
        <begin position="445"/>
        <end position="464"/>
    </location>
</feature>
<feature type="transmembrane region" description="Helical" evidence="6">
    <location>
        <begin position="187"/>
        <end position="208"/>
    </location>
</feature>
<dbReference type="HOGENOM" id="CLU_001265_30_1_1"/>
<evidence type="ECO:0000256" key="4">
    <source>
        <dbReference type="ARBA" id="ARBA00022989"/>
    </source>
</evidence>
<dbReference type="AlphaFoldDB" id="A0A084G8G4"/>
<feature type="transmembrane region" description="Helical" evidence="6">
    <location>
        <begin position="157"/>
        <end position="175"/>
    </location>
</feature>
<dbReference type="InterPro" id="IPR020846">
    <property type="entry name" value="MFS_dom"/>
</dbReference>
<evidence type="ECO:0000313" key="8">
    <source>
        <dbReference type="EMBL" id="KEZ43626.1"/>
    </source>
</evidence>
<dbReference type="KEGG" id="sapo:SAPIO_CDS4221"/>
<dbReference type="GO" id="GO:0016020">
    <property type="term" value="C:membrane"/>
    <property type="evidence" value="ECO:0007669"/>
    <property type="project" value="UniProtKB-SubCell"/>
</dbReference>
<accession>A0A084G8G4</accession>
<comment type="caution">
    <text evidence="8">The sequence shown here is derived from an EMBL/GenBank/DDBJ whole genome shotgun (WGS) entry which is preliminary data.</text>
</comment>
<dbReference type="PROSITE" id="PS00216">
    <property type="entry name" value="SUGAR_TRANSPORT_1"/>
    <property type="match status" value="1"/>
</dbReference>
<evidence type="ECO:0000256" key="3">
    <source>
        <dbReference type="ARBA" id="ARBA00022692"/>
    </source>
</evidence>
<keyword evidence="5 6" id="KW-0472">Membrane</keyword>
<dbReference type="OrthoDB" id="6612291at2759"/>